<evidence type="ECO:0000313" key="4">
    <source>
        <dbReference type="Proteomes" id="UP000307380"/>
    </source>
</evidence>
<reference evidence="3 4" key="1">
    <citation type="submission" date="2019-04" db="EMBL/GenBank/DDBJ databases">
        <authorList>
            <person name="Jiang L."/>
        </authorList>
    </citation>
    <scope>NUCLEOTIDE SEQUENCE [LARGE SCALE GENOMIC DNA]</scope>
    <source>
        <strain evidence="3 4">YIM 131861</strain>
    </source>
</reference>
<dbReference type="Gene3D" id="3.60.10.10">
    <property type="entry name" value="Endonuclease/exonuclease/phosphatase"/>
    <property type="match status" value="1"/>
</dbReference>
<keyword evidence="3" id="KW-0255">Endonuclease</keyword>
<dbReference type="AlphaFoldDB" id="A0A4S4G1G5"/>
<keyword evidence="1" id="KW-1133">Transmembrane helix</keyword>
<gene>
    <name evidence="3" type="ORF">E6C70_01720</name>
</gene>
<dbReference type="InterPro" id="IPR005135">
    <property type="entry name" value="Endo/exonuclease/phosphatase"/>
</dbReference>
<feature type="transmembrane region" description="Helical" evidence="1">
    <location>
        <begin position="38"/>
        <end position="61"/>
    </location>
</feature>
<evidence type="ECO:0000259" key="2">
    <source>
        <dbReference type="Pfam" id="PF03372"/>
    </source>
</evidence>
<keyword evidence="3" id="KW-0540">Nuclease</keyword>
<comment type="caution">
    <text evidence="3">The sequence shown here is derived from an EMBL/GenBank/DDBJ whole genome shotgun (WGS) entry which is preliminary data.</text>
</comment>
<proteinExistence type="predicted"/>
<keyword evidence="3" id="KW-0269">Exonuclease</keyword>
<dbReference type="SUPFAM" id="SSF56219">
    <property type="entry name" value="DNase I-like"/>
    <property type="match status" value="1"/>
</dbReference>
<evidence type="ECO:0000313" key="3">
    <source>
        <dbReference type="EMBL" id="THG36275.1"/>
    </source>
</evidence>
<feature type="transmembrane region" description="Helical" evidence="1">
    <location>
        <begin position="68"/>
        <end position="88"/>
    </location>
</feature>
<name>A0A4S4G1G5_9MICO</name>
<dbReference type="OrthoDB" id="2340043at2"/>
<accession>A0A4S4G1G5</accession>
<sequence length="347" mass="35604">MFSRLLASLVVLAALAAGVLLAWPQLVGLQDQLGIAQLIAFRAWLIVGAAGATIILLLLMFARPLRPLMAALAVIAVLFGAANAGILVSRGLTQASTASARTGTVGTASGDSITVLSWNTLGGHPGSAAVAKLALDSKADIVSLPETTDAFATQVAEKMRADGQPMWALGLSFSEIYKARSTALLISPALGDYTVQSAGGTGPPGNTNVSPTVVAKPDDGEGPTIVAVHAVSPIQGEMTNWRSDLSWLSDQCAGDDVIMAGDFNATLDHLAGRGTDGGVVGRCHDAALAVGSAAVGTWPSDMPLLLGAPIDHVMATPTWQTTSFRVVSSLDALGSDHRPIVATLKRR</sequence>
<evidence type="ECO:0000256" key="1">
    <source>
        <dbReference type="SAM" id="Phobius"/>
    </source>
</evidence>
<dbReference type="GO" id="GO:0004519">
    <property type="term" value="F:endonuclease activity"/>
    <property type="evidence" value="ECO:0007669"/>
    <property type="project" value="UniProtKB-KW"/>
</dbReference>
<dbReference type="EMBL" id="SSSN01000002">
    <property type="protein sequence ID" value="THG36275.1"/>
    <property type="molecule type" value="Genomic_DNA"/>
</dbReference>
<dbReference type="Pfam" id="PF03372">
    <property type="entry name" value="Exo_endo_phos"/>
    <property type="match status" value="1"/>
</dbReference>
<organism evidence="3 4">
    <name type="scientific">Orlajensenia flava</name>
    <dbReference type="NCBI Taxonomy" id="2565934"/>
    <lineage>
        <taxon>Bacteria</taxon>
        <taxon>Bacillati</taxon>
        <taxon>Actinomycetota</taxon>
        <taxon>Actinomycetes</taxon>
        <taxon>Micrococcales</taxon>
        <taxon>Microbacteriaceae</taxon>
        <taxon>Orlajensenia</taxon>
    </lineage>
</organism>
<dbReference type="Proteomes" id="UP000307380">
    <property type="component" value="Unassembled WGS sequence"/>
</dbReference>
<dbReference type="GO" id="GO:0004527">
    <property type="term" value="F:exonuclease activity"/>
    <property type="evidence" value="ECO:0007669"/>
    <property type="project" value="UniProtKB-KW"/>
</dbReference>
<feature type="domain" description="Endonuclease/exonuclease/phosphatase" evidence="2">
    <location>
        <begin position="116"/>
        <end position="337"/>
    </location>
</feature>
<keyword evidence="3" id="KW-0378">Hydrolase</keyword>
<dbReference type="RefSeq" id="WP_136421626.1">
    <property type="nucleotide sequence ID" value="NZ_SSSN01000002.1"/>
</dbReference>
<keyword evidence="4" id="KW-1185">Reference proteome</keyword>
<protein>
    <submittedName>
        <fullName evidence="3">Endonuclease/exonuclease/phosphatase family protein</fullName>
    </submittedName>
</protein>
<keyword evidence="1" id="KW-0812">Transmembrane</keyword>
<keyword evidence="1" id="KW-0472">Membrane</keyword>
<dbReference type="InterPro" id="IPR036691">
    <property type="entry name" value="Endo/exonu/phosph_ase_sf"/>
</dbReference>